<organism evidence="2 3">
    <name type="scientific">Streptomyces sp. 900116325</name>
    <dbReference type="NCBI Taxonomy" id="3154295"/>
    <lineage>
        <taxon>Bacteria</taxon>
        <taxon>Bacillati</taxon>
        <taxon>Actinomycetota</taxon>
        <taxon>Actinomycetes</taxon>
        <taxon>Kitasatosporales</taxon>
        <taxon>Streptomycetaceae</taxon>
        <taxon>Streptomyces</taxon>
    </lineage>
</organism>
<sequence>MRDEGLSGMVGKFYLGDNGRVANAVLVWAYAKFGVAGHQWFALVSGGVMLGILWAVTVSALRRAGLTAPRAVPLLVASMVTAVFLFATPNTYKTFYWPAASVSHTLAPVLACAAALPLLRARSRRGRRCALVAVFVAGLCIGTLSEETSVVVLVVLSAVLLVIAGQRRGHARGWCLTGMAGTVTGTLVLYTSPGARIRRGRFGTDGVSFLAPDSLLGSLRGFGHILGTVLTTWAYLGAVAAGVLLGLLIRGAEGRRVVPPVRRWRTACVAVLAFLLSGYLCTLVAYPVFGERVTTSTRIWNDYLLLYIAVLVGAGALLGLALGQRTRHTGAAQAAGAAVCVAVCLTLAVPLWRLEADMRVRAVKWDHQDRWMRARVAAGDRVLPYTPVSVAGMVEPFRQHGRRVWPAPCVADYYHLERITYSLRLP</sequence>
<gene>
    <name evidence="2" type="ORF">ABZV61_38080</name>
</gene>
<feature type="transmembrane region" description="Helical" evidence="1">
    <location>
        <begin position="40"/>
        <end position="59"/>
    </location>
</feature>
<feature type="transmembrane region" description="Helical" evidence="1">
    <location>
        <begin position="225"/>
        <end position="249"/>
    </location>
</feature>
<feature type="transmembrane region" description="Helical" evidence="1">
    <location>
        <begin position="150"/>
        <end position="166"/>
    </location>
</feature>
<dbReference type="Pfam" id="PF19528">
    <property type="entry name" value="DUF6056"/>
    <property type="match status" value="1"/>
</dbReference>
<feature type="transmembrane region" description="Helical" evidence="1">
    <location>
        <begin position="71"/>
        <end position="89"/>
    </location>
</feature>
<evidence type="ECO:0000313" key="3">
    <source>
        <dbReference type="Proteomes" id="UP001550044"/>
    </source>
</evidence>
<name>A0ABV2UKQ5_9ACTN</name>
<dbReference type="RefSeq" id="WP_356712841.1">
    <property type="nucleotide sequence ID" value="NZ_JBEXIP010000059.1"/>
</dbReference>
<dbReference type="Proteomes" id="UP001550044">
    <property type="component" value="Unassembled WGS sequence"/>
</dbReference>
<evidence type="ECO:0000313" key="2">
    <source>
        <dbReference type="EMBL" id="MET8438427.1"/>
    </source>
</evidence>
<protein>
    <submittedName>
        <fullName evidence="2">DUF6056 family protein</fullName>
    </submittedName>
</protein>
<evidence type="ECO:0000256" key="1">
    <source>
        <dbReference type="SAM" id="Phobius"/>
    </source>
</evidence>
<keyword evidence="1" id="KW-0812">Transmembrane</keyword>
<feature type="transmembrane region" description="Helical" evidence="1">
    <location>
        <begin position="95"/>
        <end position="116"/>
    </location>
</feature>
<proteinExistence type="predicted"/>
<feature type="transmembrane region" description="Helical" evidence="1">
    <location>
        <begin position="334"/>
        <end position="352"/>
    </location>
</feature>
<feature type="transmembrane region" description="Helical" evidence="1">
    <location>
        <begin position="128"/>
        <end position="144"/>
    </location>
</feature>
<keyword evidence="3" id="KW-1185">Reference proteome</keyword>
<accession>A0ABV2UKQ5</accession>
<keyword evidence="1" id="KW-1133">Transmembrane helix</keyword>
<dbReference type="EMBL" id="JBEXIP010000059">
    <property type="protein sequence ID" value="MET8438427.1"/>
    <property type="molecule type" value="Genomic_DNA"/>
</dbReference>
<comment type="caution">
    <text evidence="2">The sequence shown here is derived from an EMBL/GenBank/DDBJ whole genome shotgun (WGS) entry which is preliminary data.</text>
</comment>
<keyword evidence="1" id="KW-0472">Membrane</keyword>
<feature type="transmembrane region" description="Helical" evidence="1">
    <location>
        <begin position="304"/>
        <end position="322"/>
    </location>
</feature>
<feature type="transmembrane region" description="Helical" evidence="1">
    <location>
        <begin position="269"/>
        <end position="289"/>
    </location>
</feature>
<feature type="transmembrane region" description="Helical" evidence="1">
    <location>
        <begin position="173"/>
        <end position="192"/>
    </location>
</feature>
<dbReference type="InterPro" id="IPR045691">
    <property type="entry name" value="DUF6056"/>
</dbReference>
<reference evidence="2 3" key="1">
    <citation type="submission" date="2024-06" db="EMBL/GenBank/DDBJ databases">
        <title>The Natural Products Discovery Center: Release of the First 8490 Sequenced Strains for Exploring Actinobacteria Biosynthetic Diversity.</title>
        <authorList>
            <person name="Kalkreuter E."/>
            <person name="Kautsar S.A."/>
            <person name="Yang D."/>
            <person name="Bader C.D."/>
            <person name="Teijaro C.N."/>
            <person name="Fluegel L."/>
            <person name="Davis C.M."/>
            <person name="Simpson J.R."/>
            <person name="Lauterbach L."/>
            <person name="Steele A.D."/>
            <person name="Gui C."/>
            <person name="Meng S."/>
            <person name="Li G."/>
            <person name="Viehrig K."/>
            <person name="Ye F."/>
            <person name="Su P."/>
            <person name="Kiefer A.F."/>
            <person name="Nichols A."/>
            <person name="Cepeda A.J."/>
            <person name="Yan W."/>
            <person name="Fan B."/>
            <person name="Jiang Y."/>
            <person name="Adhikari A."/>
            <person name="Zheng C.-J."/>
            <person name="Schuster L."/>
            <person name="Cowan T.M."/>
            <person name="Smanski M.J."/>
            <person name="Chevrette M.G."/>
            <person name="De Carvalho L.P.S."/>
            <person name="Shen B."/>
        </authorList>
    </citation>
    <scope>NUCLEOTIDE SEQUENCE [LARGE SCALE GENOMIC DNA]</scope>
    <source>
        <strain evidence="2 3">NPDC005137</strain>
    </source>
</reference>